<dbReference type="InterPro" id="IPR035965">
    <property type="entry name" value="PAS-like_dom_sf"/>
</dbReference>
<dbReference type="CDD" id="cd00130">
    <property type="entry name" value="PAS"/>
    <property type="match status" value="1"/>
</dbReference>
<dbReference type="SMART" id="SM00091">
    <property type="entry name" value="PAS"/>
    <property type="match status" value="1"/>
</dbReference>
<feature type="domain" description="PAS" evidence="1">
    <location>
        <begin position="26"/>
        <end position="77"/>
    </location>
</feature>
<dbReference type="NCBIfam" id="TIGR00229">
    <property type="entry name" value="sensory_box"/>
    <property type="match status" value="1"/>
</dbReference>
<dbReference type="SUPFAM" id="SSF55785">
    <property type="entry name" value="PYP-like sensor domain (PAS domain)"/>
    <property type="match status" value="1"/>
</dbReference>
<dbReference type="PROSITE" id="PS50112">
    <property type="entry name" value="PAS"/>
    <property type="match status" value="1"/>
</dbReference>
<dbReference type="EMBL" id="FPHH01000052">
    <property type="protein sequence ID" value="SFV58979.1"/>
    <property type="molecule type" value="Genomic_DNA"/>
</dbReference>
<accession>A0A1W1BZK9</accession>
<dbReference type="InterPro" id="IPR000014">
    <property type="entry name" value="PAS"/>
</dbReference>
<protein>
    <submittedName>
        <fullName evidence="2">Aerotaxis sensor receptor protein</fullName>
    </submittedName>
</protein>
<organism evidence="2">
    <name type="scientific">hydrothermal vent metagenome</name>
    <dbReference type="NCBI Taxonomy" id="652676"/>
    <lineage>
        <taxon>unclassified sequences</taxon>
        <taxon>metagenomes</taxon>
        <taxon>ecological metagenomes</taxon>
    </lineage>
</organism>
<sequence length="148" mass="17357">MIEYDESEFLVETEVPEDELIISRTDLSGKITYANETFCDISGYHEEELLGKSHNIVRHPDMPTAAFQDLWETIKSGKQWKGVVKNLRKDKGFYWVEAIVSGVYKKGELVEYKSLRTPISYETKLKHQRLYDKMRAQDGEKTRKVIYE</sequence>
<dbReference type="AlphaFoldDB" id="A0A1W1BZK9"/>
<reference evidence="2" key="1">
    <citation type="submission" date="2016-10" db="EMBL/GenBank/DDBJ databases">
        <authorList>
            <person name="de Groot N.N."/>
        </authorList>
    </citation>
    <scope>NUCLEOTIDE SEQUENCE</scope>
</reference>
<gene>
    <name evidence="2" type="ORF">MNB_SM-5-969</name>
</gene>
<name>A0A1W1BZK9_9ZZZZ</name>
<evidence type="ECO:0000259" key="1">
    <source>
        <dbReference type="PROSITE" id="PS50112"/>
    </source>
</evidence>
<dbReference type="Gene3D" id="3.30.450.20">
    <property type="entry name" value="PAS domain"/>
    <property type="match status" value="1"/>
</dbReference>
<evidence type="ECO:0000313" key="2">
    <source>
        <dbReference type="EMBL" id="SFV58979.1"/>
    </source>
</evidence>
<dbReference type="Pfam" id="PF08447">
    <property type="entry name" value="PAS_3"/>
    <property type="match status" value="1"/>
</dbReference>
<dbReference type="InterPro" id="IPR013655">
    <property type="entry name" value="PAS_fold_3"/>
</dbReference>
<keyword evidence="2" id="KW-0675">Receptor</keyword>
<proteinExistence type="predicted"/>